<accession>A0A1J8PTV1</accession>
<comment type="subcellular location">
    <subcellularLocation>
        <location evidence="1">Membrane</location>
        <topology evidence="1">Multi-pass membrane protein</topology>
    </subcellularLocation>
</comment>
<feature type="binding site" evidence="5">
    <location>
        <position position="554"/>
    </location>
    <ligand>
        <name>Zn(2+)</name>
        <dbReference type="ChEBI" id="CHEBI:29105"/>
    </ligand>
</feature>
<reference evidence="7 8" key="1">
    <citation type="submission" date="2016-03" db="EMBL/GenBank/DDBJ databases">
        <title>Comparative genomics of the ectomycorrhizal sister species Rhizopogon vinicolor and Rhizopogon vesiculosus (Basidiomycota: Boletales) reveals a divergence of the mating type B locus.</title>
        <authorList>
            <person name="Mujic A.B."/>
            <person name="Kuo A."/>
            <person name="Tritt A."/>
            <person name="Lipzen A."/>
            <person name="Chen C."/>
            <person name="Johnson J."/>
            <person name="Sharma A."/>
            <person name="Barry K."/>
            <person name="Grigoriev I.V."/>
            <person name="Spatafora J.W."/>
        </authorList>
    </citation>
    <scope>NUCLEOTIDE SEQUENCE [LARGE SCALE GENOMIC DNA]</scope>
    <source>
        <strain evidence="7 8">AM-OR11-056</strain>
    </source>
</reference>
<evidence type="ECO:0000256" key="1">
    <source>
        <dbReference type="ARBA" id="ARBA00004141"/>
    </source>
</evidence>
<keyword evidence="8" id="KW-1185">Reference proteome</keyword>
<feature type="transmembrane region" description="Helical" evidence="6">
    <location>
        <begin position="387"/>
        <end position="408"/>
    </location>
</feature>
<dbReference type="GO" id="GO:0046872">
    <property type="term" value="F:metal ion binding"/>
    <property type="evidence" value="ECO:0007669"/>
    <property type="project" value="UniProtKB-KW"/>
</dbReference>
<keyword evidence="5" id="KW-0862">Zinc</keyword>
<proteinExistence type="predicted"/>
<evidence type="ECO:0008006" key="9">
    <source>
        <dbReference type="Google" id="ProtNLM"/>
    </source>
</evidence>
<evidence type="ECO:0000256" key="6">
    <source>
        <dbReference type="SAM" id="Phobius"/>
    </source>
</evidence>
<evidence type="ECO:0000256" key="4">
    <source>
        <dbReference type="ARBA" id="ARBA00023136"/>
    </source>
</evidence>
<dbReference type="InterPro" id="IPR004254">
    <property type="entry name" value="AdipoR/HlyIII-related"/>
</dbReference>
<dbReference type="GO" id="GO:0006882">
    <property type="term" value="P:intracellular zinc ion homeostasis"/>
    <property type="evidence" value="ECO:0007669"/>
    <property type="project" value="TreeGrafter"/>
</dbReference>
<organism evidence="7 8">
    <name type="scientific">Rhizopogon vesiculosus</name>
    <dbReference type="NCBI Taxonomy" id="180088"/>
    <lineage>
        <taxon>Eukaryota</taxon>
        <taxon>Fungi</taxon>
        <taxon>Dikarya</taxon>
        <taxon>Basidiomycota</taxon>
        <taxon>Agaricomycotina</taxon>
        <taxon>Agaricomycetes</taxon>
        <taxon>Agaricomycetidae</taxon>
        <taxon>Boletales</taxon>
        <taxon>Suillineae</taxon>
        <taxon>Rhizopogonaceae</taxon>
        <taxon>Rhizopogon</taxon>
    </lineage>
</organism>
<dbReference type="GO" id="GO:0038023">
    <property type="term" value="F:signaling receptor activity"/>
    <property type="evidence" value="ECO:0007669"/>
    <property type="project" value="TreeGrafter"/>
</dbReference>
<feature type="binding site" evidence="5">
    <location>
        <position position="403"/>
    </location>
    <ligand>
        <name>Zn(2+)</name>
        <dbReference type="ChEBI" id="CHEBI:29105"/>
    </ligand>
</feature>
<protein>
    <recommendedName>
        <fullName evidence="9">HlyIII-domain-containing protein</fullName>
    </recommendedName>
</protein>
<feature type="transmembrane region" description="Helical" evidence="6">
    <location>
        <begin position="451"/>
        <end position="469"/>
    </location>
</feature>
<feature type="transmembrane region" description="Helical" evidence="6">
    <location>
        <begin position="420"/>
        <end position="439"/>
    </location>
</feature>
<keyword evidence="3 6" id="KW-1133">Transmembrane helix</keyword>
<feature type="transmembrane region" description="Helical" evidence="6">
    <location>
        <begin position="355"/>
        <end position="375"/>
    </location>
</feature>
<dbReference type="OrthoDB" id="5585746at2759"/>
<dbReference type="PANTHER" id="PTHR20855">
    <property type="entry name" value="ADIPOR/PROGESTIN RECEPTOR-RELATED"/>
    <property type="match status" value="1"/>
</dbReference>
<keyword evidence="4 6" id="KW-0472">Membrane</keyword>
<feature type="binding site" evidence="5">
    <location>
        <position position="558"/>
    </location>
    <ligand>
        <name>Zn(2+)</name>
        <dbReference type="ChEBI" id="CHEBI:29105"/>
    </ligand>
</feature>
<feature type="transmembrane region" description="Helical" evidence="6">
    <location>
        <begin position="481"/>
        <end position="502"/>
    </location>
</feature>
<evidence type="ECO:0000256" key="5">
    <source>
        <dbReference type="PIRSR" id="PIRSR604254-1"/>
    </source>
</evidence>
<gene>
    <name evidence="7" type="ORF">AZE42_08698</name>
</gene>
<dbReference type="EMBL" id="LVVM01004548">
    <property type="protein sequence ID" value="OJA12654.1"/>
    <property type="molecule type" value="Genomic_DNA"/>
</dbReference>
<keyword evidence="5" id="KW-0479">Metal-binding</keyword>
<evidence type="ECO:0000313" key="8">
    <source>
        <dbReference type="Proteomes" id="UP000183567"/>
    </source>
</evidence>
<name>A0A1J8PTV1_9AGAM</name>
<dbReference type="Pfam" id="PF03006">
    <property type="entry name" value="HlyIII"/>
    <property type="match status" value="1"/>
</dbReference>
<feature type="transmembrane region" description="Helical" evidence="6">
    <location>
        <begin position="508"/>
        <end position="531"/>
    </location>
</feature>
<evidence type="ECO:0000256" key="2">
    <source>
        <dbReference type="ARBA" id="ARBA00022692"/>
    </source>
</evidence>
<dbReference type="GO" id="GO:0016020">
    <property type="term" value="C:membrane"/>
    <property type="evidence" value="ECO:0007669"/>
    <property type="project" value="UniProtKB-SubCell"/>
</dbReference>
<dbReference type="Proteomes" id="UP000183567">
    <property type="component" value="Unassembled WGS sequence"/>
</dbReference>
<evidence type="ECO:0000313" key="7">
    <source>
        <dbReference type="EMBL" id="OJA12654.1"/>
    </source>
</evidence>
<dbReference type="PANTHER" id="PTHR20855:SF97">
    <property type="entry name" value="ADIPOR-LIKE RECEPTOR IZH3-RELATED"/>
    <property type="match status" value="1"/>
</dbReference>
<keyword evidence="2 6" id="KW-0812">Transmembrane</keyword>
<dbReference type="STRING" id="180088.A0A1J8PTV1"/>
<evidence type="ECO:0000256" key="3">
    <source>
        <dbReference type="ARBA" id="ARBA00022989"/>
    </source>
</evidence>
<dbReference type="AlphaFoldDB" id="A0A1J8PTV1"/>
<sequence>MNLEQVLTGRGSGSSQCRLKSVNALPSVFLFFFSSSSMSSTATETIIINDLHPRHRRRFSTNDTQRNLRLAICQRLPHSIEALDLSSNSAKETLAALRYLVLSYLEDIETRLSKLESPITPITDLHLAEALKSKGGHSVEEVRIWVKDALEMLRSIRTDVYSQFPEFHLPDMSPVKSHFPELPDVPSLSDMRSRLPDIPNVRPHMPAMAPNDITSLLEHVRSSFSDLDFSGYLSTLSTRLQSLHAHLRPFDLRSSELASLPGNSRISGLIDTILSSELITELSDVTEAEAMIGEAARDIARAVTQSFQGSRLIKYVDLPQQWQNNPFVTGGYRFIPLEKWPLLIMSLFAVHNETINIHTHLVPFILWLINLRSIFNTSTIVDAPEVAFISFALLCLFSSVLWHTMAGCAHPKGMELCARIDYVGIGWLISASVGTVVYYGFQHCRPDVGNAYLVCCLMTGIAGNTFPFFKWFDQTEYKHYRIAFFLSMALTAAAPLATLAYLHSPRQMLAFINPVWPSITSYLIGLVFYATRIPECFLSERYSHWLNWCGGGSHAIWHVFIVIAIGQHHAAIAEFRRGIECHTIP</sequence>
<comment type="caution">
    <text evidence="7">The sequence shown here is derived from an EMBL/GenBank/DDBJ whole genome shotgun (WGS) entry which is preliminary data.</text>
</comment>